<dbReference type="GO" id="GO:0015562">
    <property type="term" value="F:efflux transmembrane transporter activity"/>
    <property type="evidence" value="ECO:0007669"/>
    <property type="project" value="InterPro"/>
</dbReference>
<dbReference type="Gene3D" id="2.40.420.20">
    <property type="match status" value="1"/>
</dbReference>
<feature type="coiled-coil region" evidence="3">
    <location>
        <begin position="105"/>
        <end position="159"/>
    </location>
</feature>
<feature type="domain" description="CzcB-like barrel-sandwich hybrid" evidence="7">
    <location>
        <begin position="65"/>
        <end position="207"/>
    </location>
</feature>
<dbReference type="Gene3D" id="2.40.50.100">
    <property type="match status" value="1"/>
</dbReference>
<evidence type="ECO:0000256" key="3">
    <source>
        <dbReference type="SAM" id="Coils"/>
    </source>
</evidence>
<evidence type="ECO:0000313" key="8">
    <source>
        <dbReference type="EMBL" id="MDJ1484595.1"/>
    </source>
</evidence>
<feature type="chain" id="PRO_5042222641" evidence="4">
    <location>
        <begin position="22"/>
        <end position="359"/>
    </location>
</feature>
<sequence length="359" mass="40122">MKKYFIFVSMLVLAACSKPQAPQQTEKDTDEQTTSTIYKTAVVSYTNAEAELVLNGEISFDESNVVRVFPLVSGNVETVKPQLGMYVQQGQELAVIKSADVTNYIKDYEVDKANLELAQKSLQNAETLYKSGFASETDYLTAKKEKEKAEQEASRSREVLRIYGGATKSDKPYFVVKAPIAGYIVEKNVNTGQELRPDNSEPLFVISNLKKVWVLANVYETDIASVKQGQEVTIKTLSYPDKTFTGKISNISNVLDQSSRVMKVRVEIDNTDGLLKPDMFATVHLQLTQDEKMLAVPLKAVVFDNDDYFVIITKDGKYEKRKVEILKNTSQKAFLKGDIKPGDTIVTEGSLLLFNELNS</sequence>
<dbReference type="EMBL" id="JASJOS010000015">
    <property type="protein sequence ID" value="MDJ1484595.1"/>
    <property type="molecule type" value="Genomic_DNA"/>
</dbReference>
<accession>A0AAE3QW66</accession>
<evidence type="ECO:0000259" key="7">
    <source>
        <dbReference type="Pfam" id="PF25973"/>
    </source>
</evidence>
<feature type="domain" description="Multidrug resistance protein MdtA-like C-terminal permuted SH3" evidence="6">
    <location>
        <begin position="295"/>
        <end position="349"/>
    </location>
</feature>
<dbReference type="Pfam" id="PF25967">
    <property type="entry name" value="RND-MFP_C"/>
    <property type="match status" value="1"/>
</dbReference>
<evidence type="ECO:0000313" key="9">
    <source>
        <dbReference type="Proteomes" id="UP001241110"/>
    </source>
</evidence>
<reference evidence="8" key="1">
    <citation type="submission" date="2023-05" db="EMBL/GenBank/DDBJ databases">
        <authorList>
            <person name="Zhang X."/>
        </authorList>
    </citation>
    <scope>NUCLEOTIDE SEQUENCE</scope>
    <source>
        <strain evidence="8">YF14B1</strain>
    </source>
</reference>
<evidence type="ECO:0000256" key="1">
    <source>
        <dbReference type="ARBA" id="ARBA00009477"/>
    </source>
</evidence>
<dbReference type="GO" id="GO:0030313">
    <property type="term" value="C:cell envelope"/>
    <property type="evidence" value="ECO:0007669"/>
    <property type="project" value="TreeGrafter"/>
</dbReference>
<evidence type="ECO:0000256" key="2">
    <source>
        <dbReference type="ARBA" id="ARBA00022448"/>
    </source>
</evidence>
<dbReference type="InterPro" id="IPR058627">
    <property type="entry name" value="MdtA-like_C"/>
</dbReference>
<name>A0AAE3QW66_9BACT</name>
<organism evidence="8 9">
    <name type="scientific">Xanthocytophaga flava</name>
    <dbReference type="NCBI Taxonomy" id="3048013"/>
    <lineage>
        <taxon>Bacteria</taxon>
        <taxon>Pseudomonadati</taxon>
        <taxon>Bacteroidota</taxon>
        <taxon>Cytophagia</taxon>
        <taxon>Cytophagales</taxon>
        <taxon>Rhodocytophagaceae</taxon>
        <taxon>Xanthocytophaga</taxon>
    </lineage>
</organism>
<dbReference type="SUPFAM" id="SSF111369">
    <property type="entry name" value="HlyD-like secretion proteins"/>
    <property type="match status" value="1"/>
</dbReference>
<keyword evidence="3" id="KW-0175">Coiled coil</keyword>
<dbReference type="GO" id="GO:0060003">
    <property type="term" value="P:copper ion export"/>
    <property type="evidence" value="ECO:0007669"/>
    <property type="project" value="TreeGrafter"/>
</dbReference>
<dbReference type="Pfam" id="PF25954">
    <property type="entry name" value="Beta-barrel_RND_2"/>
    <property type="match status" value="1"/>
</dbReference>
<keyword evidence="4" id="KW-0732">Signal</keyword>
<dbReference type="PANTHER" id="PTHR30097:SF4">
    <property type="entry name" value="SLR6042 PROTEIN"/>
    <property type="match status" value="1"/>
</dbReference>
<dbReference type="NCBIfam" id="TIGR01730">
    <property type="entry name" value="RND_mfp"/>
    <property type="match status" value="1"/>
</dbReference>
<dbReference type="PROSITE" id="PS51257">
    <property type="entry name" value="PROKAR_LIPOPROTEIN"/>
    <property type="match status" value="1"/>
</dbReference>
<gene>
    <name evidence="8" type="ORF">QNI16_29120</name>
</gene>
<keyword evidence="2" id="KW-0813">Transport</keyword>
<dbReference type="FunFam" id="2.40.30.170:FF:000010">
    <property type="entry name" value="Efflux RND transporter periplasmic adaptor subunit"/>
    <property type="match status" value="1"/>
</dbReference>
<dbReference type="Gene3D" id="1.10.287.470">
    <property type="entry name" value="Helix hairpin bin"/>
    <property type="match status" value="1"/>
</dbReference>
<dbReference type="RefSeq" id="WP_313986126.1">
    <property type="nucleotide sequence ID" value="NZ_JASJOS010000015.1"/>
</dbReference>
<feature type="signal peptide" evidence="4">
    <location>
        <begin position="1"/>
        <end position="21"/>
    </location>
</feature>
<dbReference type="InterPro" id="IPR058647">
    <property type="entry name" value="BSH_CzcB-like"/>
</dbReference>
<dbReference type="AlphaFoldDB" id="A0AAE3QW66"/>
<dbReference type="Gene3D" id="2.40.30.170">
    <property type="match status" value="1"/>
</dbReference>
<evidence type="ECO:0000259" key="5">
    <source>
        <dbReference type="Pfam" id="PF25954"/>
    </source>
</evidence>
<dbReference type="Proteomes" id="UP001241110">
    <property type="component" value="Unassembled WGS sequence"/>
</dbReference>
<dbReference type="GO" id="GO:0015679">
    <property type="term" value="P:plasma membrane copper ion transport"/>
    <property type="evidence" value="ECO:0007669"/>
    <property type="project" value="TreeGrafter"/>
</dbReference>
<dbReference type="InterPro" id="IPR051909">
    <property type="entry name" value="MFP_Cation_Efflux"/>
</dbReference>
<proteinExistence type="inferred from homology"/>
<dbReference type="InterPro" id="IPR006143">
    <property type="entry name" value="RND_pump_MFP"/>
</dbReference>
<feature type="domain" description="CusB-like beta-barrel" evidence="5">
    <location>
        <begin position="211"/>
        <end position="286"/>
    </location>
</feature>
<dbReference type="GO" id="GO:0016020">
    <property type="term" value="C:membrane"/>
    <property type="evidence" value="ECO:0007669"/>
    <property type="project" value="InterPro"/>
</dbReference>
<comment type="similarity">
    <text evidence="1">Belongs to the membrane fusion protein (MFP) (TC 8.A.1) family.</text>
</comment>
<dbReference type="PANTHER" id="PTHR30097">
    <property type="entry name" value="CATION EFFLUX SYSTEM PROTEIN CUSB"/>
    <property type="match status" value="1"/>
</dbReference>
<comment type="caution">
    <text evidence="8">The sequence shown here is derived from an EMBL/GenBank/DDBJ whole genome shotgun (WGS) entry which is preliminary data.</text>
</comment>
<dbReference type="Pfam" id="PF25973">
    <property type="entry name" value="BSH_CzcB"/>
    <property type="match status" value="1"/>
</dbReference>
<protein>
    <submittedName>
        <fullName evidence="8">Efflux RND transporter periplasmic adaptor subunit</fullName>
    </submittedName>
</protein>
<evidence type="ECO:0000259" key="6">
    <source>
        <dbReference type="Pfam" id="PF25967"/>
    </source>
</evidence>
<evidence type="ECO:0000256" key="4">
    <source>
        <dbReference type="SAM" id="SignalP"/>
    </source>
</evidence>
<dbReference type="InterPro" id="IPR058792">
    <property type="entry name" value="Beta-barrel_RND_2"/>
</dbReference>